<dbReference type="Proteomes" id="UP000594220">
    <property type="component" value="Unplaced"/>
</dbReference>
<dbReference type="AlphaFoldDB" id="A0A7M4EFR1"/>
<name>A0A7M4EFR1_CROPO</name>
<evidence type="ECO:0000313" key="1">
    <source>
        <dbReference type="Ensembl" id="ENSCPRP00005009101.1"/>
    </source>
</evidence>
<evidence type="ECO:0000313" key="2">
    <source>
        <dbReference type="Proteomes" id="UP000594220"/>
    </source>
</evidence>
<reference evidence="1" key="1">
    <citation type="submission" date="2025-08" db="UniProtKB">
        <authorList>
            <consortium name="Ensembl"/>
        </authorList>
    </citation>
    <scope>IDENTIFICATION</scope>
</reference>
<dbReference type="Ensembl" id="ENSCPRT00005010712.1">
    <property type="protein sequence ID" value="ENSCPRP00005009101.1"/>
    <property type="gene ID" value="ENSCPRG00005006475.1"/>
</dbReference>
<reference evidence="1" key="2">
    <citation type="submission" date="2025-09" db="UniProtKB">
        <authorList>
            <consortium name="Ensembl"/>
        </authorList>
    </citation>
    <scope>IDENTIFICATION</scope>
</reference>
<proteinExistence type="predicted"/>
<sequence length="1064" mass="119239">MGCCFSKELNNSKNNERTVLLQKSAEEEASGNGISKTLSSILETVESKELLAVEKATNGAAALSTSSERVTKRIQNRPLNFFHSFSRILKVFSRYENLERSEEKEDRVINEKVIENTNSNAVCVNNTEHFHGNSLNENIIDETCCSSDNISPSCAPVILDGSLQEETSLNRSCLEYYPVMCEYSLIQNEMVKSVPDNDNNSHKISSTSNREIAIPTFAYLDIDHRQCTRDREFYSICVVDAEDLKVDEAMPATMHGEVAADTDNSAVTVEGMCNVAWPPDTEREFPKEHSAQVGARFSTEKELTVGEKENWSNVQKNETKAHCSMDIQSAYSDLLASSCQTYRLNIDSIATDGLRAQVCDEEFPENRTQKMDTLDSRVSMNESVIRNSDFVKLAHALKEEQYYPNSERVYPVNTREAELPLNVEDYNMGNNERNSNCERLPLHLSETSQKTNSKQLSENALSNLCFPLDLWKINGDALLVSQEPGNLAQEDTLLKPGNELNSSMETNTFQTMLYCSTEKGIPHLCECDDKLEEFTENEEQCTDKTLYSSETAEVPEIHSDRERRLEIQTKITGYTEPMVITSVINHGSTEGSNYVSIAGQTTSSEKDSLPVESDCLSGTLLWPSDNTLPSYEPRSTNTHEIVQEENSLELQHLQEQPENEGKICDCSNSFNQNSVSSVSLAHSDVNKVDLNYKQDELWDKCSFHAIENHSSPRTDPVRLVKLTKLEIHQRGTGNGEAENSIANNKRDGNNVFESHGCLSVSSESLCTCVVQKPMREHTLVNDHMNPEREKTNIQGTIGSSAEELSEKYEKSMSELKELELQKDKGKQCVNIVAKEESVPKLSTDNVETNGNGEQLEAEVIDLENSSCTLVTETNMTANHEQTKSFERNTSDKDFSRLGFDPKQVDKYAATPSYEIPNVSVGAGELPQGNERCVLDLMEDILNEQEQSCKLDRQISHDEMGSQYITLEAENGDLTSQILSNPGFGGNDEYLMGYLWNNIASGRIMENSGPHTNSESFQSQPEDLTVTSFAIGRYPYQLLVPRNGDIWGWRDKDECVSILQVCFSS</sequence>
<organism evidence="1 2">
    <name type="scientific">Crocodylus porosus</name>
    <name type="common">Saltwater crocodile</name>
    <name type="synonym">Estuarine crocodile</name>
    <dbReference type="NCBI Taxonomy" id="8502"/>
    <lineage>
        <taxon>Eukaryota</taxon>
        <taxon>Metazoa</taxon>
        <taxon>Chordata</taxon>
        <taxon>Craniata</taxon>
        <taxon>Vertebrata</taxon>
        <taxon>Euteleostomi</taxon>
        <taxon>Archelosauria</taxon>
        <taxon>Archosauria</taxon>
        <taxon>Crocodylia</taxon>
        <taxon>Longirostres</taxon>
        <taxon>Crocodylidae</taxon>
        <taxon>Crocodylus</taxon>
    </lineage>
</organism>
<keyword evidence="2" id="KW-1185">Reference proteome</keyword>
<protein>
    <submittedName>
        <fullName evidence="1">Uncharacterized protein</fullName>
    </submittedName>
</protein>
<dbReference type="GeneTree" id="ENSGT00950000186015"/>
<dbReference type="OMA" id="YKQDELW"/>
<accession>A0A7M4EFR1</accession>